<feature type="non-terminal residue" evidence="1">
    <location>
        <position position="53"/>
    </location>
</feature>
<proteinExistence type="predicted"/>
<gene>
    <name evidence="1" type="ORF">S03H2_64132</name>
</gene>
<comment type="caution">
    <text evidence="1">The sequence shown here is derived from an EMBL/GenBank/DDBJ whole genome shotgun (WGS) entry which is preliminary data.</text>
</comment>
<reference evidence="1" key="1">
    <citation type="journal article" date="2014" name="Front. Microbiol.">
        <title>High frequency of phylogenetically diverse reductive dehalogenase-homologous genes in deep subseafloor sedimentary metagenomes.</title>
        <authorList>
            <person name="Kawai M."/>
            <person name="Futagami T."/>
            <person name="Toyoda A."/>
            <person name="Takaki Y."/>
            <person name="Nishi S."/>
            <person name="Hori S."/>
            <person name="Arai W."/>
            <person name="Tsubouchi T."/>
            <person name="Morono Y."/>
            <person name="Uchiyama I."/>
            <person name="Ito T."/>
            <person name="Fujiyama A."/>
            <person name="Inagaki F."/>
            <person name="Takami H."/>
        </authorList>
    </citation>
    <scope>NUCLEOTIDE SEQUENCE</scope>
    <source>
        <strain evidence="1">Expedition CK06-06</strain>
    </source>
</reference>
<evidence type="ECO:0000313" key="1">
    <source>
        <dbReference type="EMBL" id="GAH76954.1"/>
    </source>
</evidence>
<name>X1JF78_9ZZZZ</name>
<protein>
    <submittedName>
        <fullName evidence="1">Uncharacterized protein</fullName>
    </submittedName>
</protein>
<organism evidence="1">
    <name type="scientific">marine sediment metagenome</name>
    <dbReference type="NCBI Taxonomy" id="412755"/>
    <lineage>
        <taxon>unclassified sequences</taxon>
        <taxon>metagenomes</taxon>
        <taxon>ecological metagenomes</taxon>
    </lineage>
</organism>
<accession>X1JF78</accession>
<dbReference type="AlphaFoldDB" id="X1JF78"/>
<dbReference type="EMBL" id="BARU01041622">
    <property type="protein sequence ID" value="GAH76954.1"/>
    <property type="molecule type" value="Genomic_DNA"/>
</dbReference>
<sequence length="53" mass="6185">MKRVACIKNKKLLGKSVLSDDEYNALKNQVKPLNNLMHELNFIYDLKSCFKDL</sequence>